<dbReference type="InterPro" id="IPR052927">
    <property type="entry name" value="DCC_oxidoreductase"/>
</dbReference>
<organism evidence="2 3">
    <name type="scientific">Halioglobus japonicus</name>
    <dbReference type="NCBI Taxonomy" id="930805"/>
    <lineage>
        <taxon>Bacteria</taxon>
        <taxon>Pseudomonadati</taxon>
        <taxon>Pseudomonadota</taxon>
        <taxon>Gammaproteobacteria</taxon>
        <taxon>Cellvibrionales</taxon>
        <taxon>Halieaceae</taxon>
        <taxon>Halioglobus</taxon>
    </lineage>
</organism>
<dbReference type="Pfam" id="PF04134">
    <property type="entry name" value="DCC1-like"/>
    <property type="match status" value="1"/>
</dbReference>
<keyword evidence="1" id="KW-0812">Transmembrane</keyword>
<dbReference type="Proteomes" id="UP000235162">
    <property type="component" value="Unassembled WGS sequence"/>
</dbReference>
<dbReference type="RefSeq" id="WP_084200329.1">
    <property type="nucleotide sequence ID" value="NZ_BMYL01000001.1"/>
</dbReference>
<sequence length="138" mass="15799">MLAPTDDRSIVVFDGVCHFCNAAVLFIIKRDPEGRFAFTPMQSELAQELLAEYDVGSSGVDTFLLVKDGRPYVFSDAALEIARDLTGYWYLFNVFRIIPSAILNYLYQMFARRRYRLFGKRDSCMVPSDDVKSRFIGV</sequence>
<evidence type="ECO:0000256" key="1">
    <source>
        <dbReference type="SAM" id="Phobius"/>
    </source>
</evidence>
<dbReference type="AlphaFoldDB" id="A0AAP8SPX8"/>
<evidence type="ECO:0000313" key="3">
    <source>
        <dbReference type="Proteomes" id="UP000235162"/>
    </source>
</evidence>
<proteinExistence type="predicted"/>
<name>A0AAP8SPX8_9GAMM</name>
<comment type="caution">
    <text evidence="2">The sequence shown here is derived from an EMBL/GenBank/DDBJ whole genome shotgun (WGS) entry which is preliminary data.</text>
</comment>
<keyword evidence="1" id="KW-1133">Transmembrane helix</keyword>
<keyword evidence="3" id="KW-1185">Reference proteome</keyword>
<dbReference type="PANTHER" id="PTHR33639:SF2">
    <property type="entry name" value="DUF393 DOMAIN-CONTAINING PROTEIN"/>
    <property type="match status" value="1"/>
</dbReference>
<accession>A0AAP8SPX8</accession>
<dbReference type="EMBL" id="PKUR01000001">
    <property type="protein sequence ID" value="PLW87633.1"/>
    <property type="molecule type" value="Genomic_DNA"/>
</dbReference>
<reference evidence="2 3" key="1">
    <citation type="submission" date="2018-01" db="EMBL/GenBank/DDBJ databases">
        <title>The draft genome sequence of Halioglobus japonicus S1-36.</title>
        <authorList>
            <person name="Du Z.-J."/>
            <person name="Shi M.-J."/>
        </authorList>
    </citation>
    <scope>NUCLEOTIDE SEQUENCE [LARGE SCALE GENOMIC DNA]</scope>
    <source>
        <strain evidence="2 3">S1-36</strain>
    </source>
</reference>
<dbReference type="KEGG" id="hja:BST95_14810"/>
<feature type="transmembrane region" description="Helical" evidence="1">
    <location>
        <begin position="88"/>
        <end position="107"/>
    </location>
</feature>
<keyword evidence="1" id="KW-0472">Membrane</keyword>
<dbReference type="PANTHER" id="PTHR33639">
    <property type="entry name" value="THIOL-DISULFIDE OXIDOREDUCTASE DCC"/>
    <property type="match status" value="1"/>
</dbReference>
<dbReference type="InterPro" id="IPR007263">
    <property type="entry name" value="DCC1-like"/>
</dbReference>
<dbReference type="GO" id="GO:0015035">
    <property type="term" value="F:protein-disulfide reductase activity"/>
    <property type="evidence" value="ECO:0007669"/>
    <property type="project" value="InterPro"/>
</dbReference>
<gene>
    <name evidence="2" type="ORF">C0029_03375</name>
</gene>
<evidence type="ECO:0000313" key="2">
    <source>
        <dbReference type="EMBL" id="PLW87633.1"/>
    </source>
</evidence>
<protein>
    <submittedName>
        <fullName evidence="2">DUF393 domain-containing protein</fullName>
    </submittedName>
</protein>